<dbReference type="Proteomes" id="UP000789860">
    <property type="component" value="Unassembled WGS sequence"/>
</dbReference>
<evidence type="ECO:0000313" key="2">
    <source>
        <dbReference type="Proteomes" id="UP000789860"/>
    </source>
</evidence>
<sequence length="129" mass="15067">MFGLGKESIDFLIEILNNDLEVLMQDLIDINLPTVWDLDEFTLSILCGFSPAQVGILMVITHQNWILLTFQMLINLSHSFDDKQAIYGKVQNQYEKTFIRPRPFVKTKQTWTQTSSITELFQLRQLKDQ</sequence>
<evidence type="ECO:0000313" key="1">
    <source>
        <dbReference type="EMBL" id="CAG8487073.1"/>
    </source>
</evidence>
<organism evidence="1 2">
    <name type="scientific">Scutellospora calospora</name>
    <dbReference type="NCBI Taxonomy" id="85575"/>
    <lineage>
        <taxon>Eukaryota</taxon>
        <taxon>Fungi</taxon>
        <taxon>Fungi incertae sedis</taxon>
        <taxon>Mucoromycota</taxon>
        <taxon>Glomeromycotina</taxon>
        <taxon>Glomeromycetes</taxon>
        <taxon>Diversisporales</taxon>
        <taxon>Gigasporaceae</taxon>
        <taxon>Scutellospora</taxon>
    </lineage>
</organism>
<proteinExistence type="predicted"/>
<protein>
    <submittedName>
        <fullName evidence="1">11059_t:CDS:1</fullName>
    </submittedName>
</protein>
<dbReference type="EMBL" id="CAJVPM010002478">
    <property type="protein sequence ID" value="CAG8487073.1"/>
    <property type="molecule type" value="Genomic_DNA"/>
</dbReference>
<comment type="caution">
    <text evidence="1">The sequence shown here is derived from an EMBL/GenBank/DDBJ whole genome shotgun (WGS) entry which is preliminary data.</text>
</comment>
<keyword evidence="2" id="KW-1185">Reference proteome</keyword>
<name>A0ACA9KQ46_9GLOM</name>
<accession>A0ACA9KQ46</accession>
<gene>
    <name evidence="1" type="ORF">SCALOS_LOCUS2675</name>
</gene>
<reference evidence="1" key="1">
    <citation type="submission" date="2021-06" db="EMBL/GenBank/DDBJ databases">
        <authorList>
            <person name="Kallberg Y."/>
            <person name="Tangrot J."/>
            <person name="Rosling A."/>
        </authorList>
    </citation>
    <scope>NUCLEOTIDE SEQUENCE</scope>
    <source>
        <strain evidence="1">AU212A</strain>
    </source>
</reference>